<protein>
    <submittedName>
        <fullName evidence="9">Hemagglutinin family protein</fullName>
    </submittedName>
</protein>
<dbReference type="Pfam" id="PF03895">
    <property type="entry name" value="YadA_anchor"/>
    <property type="match status" value="1"/>
</dbReference>
<evidence type="ECO:0000256" key="5">
    <source>
        <dbReference type="ARBA" id="ARBA00022729"/>
    </source>
</evidence>
<dbReference type="SUPFAM" id="SSF54523">
    <property type="entry name" value="Pili subunits"/>
    <property type="match status" value="1"/>
</dbReference>
<evidence type="ECO:0000256" key="6">
    <source>
        <dbReference type="ARBA" id="ARBA00023136"/>
    </source>
</evidence>
<keyword evidence="5" id="KW-0732">Signal</keyword>
<evidence type="ECO:0000256" key="7">
    <source>
        <dbReference type="ARBA" id="ARBA00023237"/>
    </source>
</evidence>
<reference evidence="9" key="1">
    <citation type="submission" date="2015-08" db="EMBL/GenBank/DDBJ databases">
        <title>Complete DNA Sequence of Pseudomonas syringae pv. actinidiae, the Causal Agent of Kiwifruit Canker Disease.</title>
        <authorList>
            <person name="Rikkerink E.H.A."/>
            <person name="Fineran P.C."/>
        </authorList>
    </citation>
    <scope>NUCLEOTIDE SEQUENCE</scope>
    <source>
        <strain evidence="9">SkMP5</strain>
    </source>
</reference>
<evidence type="ECO:0000256" key="2">
    <source>
        <dbReference type="ARBA" id="ARBA00004442"/>
    </source>
</evidence>
<sequence length="100" mass="10632">MAAIAFDFGMLRSEMDDRFDRLDRRISQVGAMGAALSHMTASAAGIRSQNRLAVGVGHYCGENAIALGYQRAMSERMVFTLGAAFNGDDNAAGAGVAWGW</sequence>
<dbReference type="GO" id="GO:0009986">
    <property type="term" value="C:cell surface"/>
    <property type="evidence" value="ECO:0007669"/>
    <property type="project" value="UniProtKB-SubCell"/>
</dbReference>
<evidence type="ECO:0000256" key="3">
    <source>
        <dbReference type="ARBA" id="ARBA00022452"/>
    </source>
</evidence>
<dbReference type="GO" id="GO:0009279">
    <property type="term" value="C:cell outer membrane"/>
    <property type="evidence" value="ECO:0007669"/>
    <property type="project" value="UniProtKB-SubCell"/>
</dbReference>
<proteinExistence type="predicted"/>
<comment type="subcellular location">
    <subcellularLocation>
        <location evidence="2">Cell outer membrane</location>
    </subcellularLocation>
    <subcellularLocation>
        <location evidence="1">Cell surface</location>
    </subcellularLocation>
</comment>
<keyword evidence="7" id="KW-0998">Cell outer membrane</keyword>
<dbReference type="Proteomes" id="UP000253740">
    <property type="component" value="Unassembled WGS sequence"/>
</dbReference>
<evidence type="ECO:0000313" key="10">
    <source>
        <dbReference type="Proteomes" id="UP000253740"/>
    </source>
</evidence>
<organism evidence="9">
    <name type="scientific">Mizugakiibacter sediminis</name>
    <dbReference type="NCBI Taxonomy" id="1475481"/>
    <lineage>
        <taxon>Bacteria</taxon>
        <taxon>Pseudomonadati</taxon>
        <taxon>Pseudomonadota</taxon>
        <taxon>Gammaproteobacteria</taxon>
        <taxon>Lysobacterales</taxon>
        <taxon>Rhodanobacteraceae</taxon>
        <taxon>Mizugakiibacter</taxon>
    </lineage>
</organism>
<dbReference type="InterPro" id="IPR005594">
    <property type="entry name" value="YadA_C"/>
</dbReference>
<feature type="domain" description="Trimeric autotransporter adhesin YadA-like C-terminal membrane anchor" evidence="8">
    <location>
        <begin position="49"/>
        <end position="100"/>
    </location>
</feature>
<evidence type="ECO:0000313" key="9">
    <source>
        <dbReference type="EMBL" id="GAP66849.1"/>
    </source>
</evidence>
<dbReference type="AlphaFoldDB" id="A0A0K8QPM4"/>
<name>A0A0K8QPM4_9GAMM</name>
<dbReference type="InterPro" id="IPR045584">
    <property type="entry name" value="Pilin-like"/>
</dbReference>
<evidence type="ECO:0000256" key="1">
    <source>
        <dbReference type="ARBA" id="ARBA00004241"/>
    </source>
</evidence>
<dbReference type="EMBL" id="DF970238">
    <property type="protein sequence ID" value="GAP66849.1"/>
    <property type="molecule type" value="Genomic_DNA"/>
</dbReference>
<evidence type="ECO:0000259" key="8">
    <source>
        <dbReference type="Pfam" id="PF03895"/>
    </source>
</evidence>
<keyword evidence="3" id="KW-1134">Transmembrane beta strand</keyword>
<keyword evidence="4" id="KW-0812">Transmembrane</keyword>
<keyword evidence="10" id="KW-1185">Reference proteome</keyword>
<keyword evidence="6" id="KW-0472">Membrane</keyword>
<gene>
    <name evidence="9" type="ORF">MBSD_n2164</name>
</gene>
<evidence type="ECO:0000256" key="4">
    <source>
        <dbReference type="ARBA" id="ARBA00022692"/>
    </source>
</evidence>
<dbReference type="Gene3D" id="3.30.1300.30">
    <property type="entry name" value="GSPII I/J protein-like"/>
    <property type="match status" value="1"/>
</dbReference>
<accession>A0A0K8QPM4</accession>